<dbReference type="InterPro" id="IPR029526">
    <property type="entry name" value="PGBD"/>
</dbReference>
<name>A0ABQ9I055_9NEOP</name>
<dbReference type="PANTHER" id="PTHR47272">
    <property type="entry name" value="DDE_TNP_1_7 DOMAIN-CONTAINING PROTEIN"/>
    <property type="match status" value="1"/>
</dbReference>
<dbReference type="EMBL" id="JARBHB010000003">
    <property type="protein sequence ID" value="KAJ8890022.1"/>
    <property type="molecule type" value="Genomic_DNA"/>
</dbReference>
<dbReference type="Pfam" id="PF13843">
    <property type="entry name" value="DDE_Tnp_1_7"/>
    <property type="match status" value="1"/>
</dbReference>
<accession>A0ABQ9I055</accession>
<evidence type="ECO:0000313" key="3">
    <source>
        <dbReference type="Proteomes" id="UP001159363"/>
    </source>
</evidence>
<protein>
    <recommendedName>
        <fullName evidence="1">PiggyBac transposable element-derived protein domain-containing protein</fullName>
    </recommendedName>
</protein>
<evidence type="ECO:0000259" key="1">
    <source>
        <dbReference type="Pfam" id="PF13843"/>
    </source>
</evidence>
<keyword evidence="3" id="KW-1185">Reference proteome</keyword>
<evidence type="ECO:0000313" key="2">
    <source>
        <dbReference type="EMBL" id="KAJ8890022.1"/>
    </source>
</evidence>
<gene>
    <name evidence="2" type="ORF">PR048_009528</name>
</gene>
<proteinExistence type="predicted"/>
<comment type="caution">
    <text evidence="2">The sequence shown here is derived from an EMBL/GenBank/DDBJ whole genome shotgun (WGS) entry which is preliminary data.</text>
</comment>
<feature type="domain" description="PiggyBac transposable element-derived protein" evidence="1">
    <location>
        <begin position="95"/>
        <end position="176"/>
    </location>
</feature>
<dbReference type="Proteomes" id="UP001159363">
    <property type="component" value="Chromosome 3"/>
</dbReference>
<organism evidence="2 3">
    <name type="scientific">Dryococelus australis</name>
    <dbReference type="NCBI Taxonomy" id="614101"/>
    <lineage>
        <taxon>Eukaryota</taxon>
        <taxon>Metazoa</taxon>
        <taxon>Ecdysozoa</taxon>
        <taxon>Arthropoda</taxon>
        <taxon>Hexapoda</taxon>
        <taxon>Insecta</taxon>
        <taxon>Pterygota</taxon>
        <taxon>Neoptera</taxon>
        <taxon>Polyneoptera</taxon>
        <taxon>Phasmatodea</taxon>
        <taxon>Verophasmatodea</taxon>
        <taxon>Anareolatae</taxon>
        <taxon>Phasmatidae</taxon>
        <taxon>Eurycanthinae</taxon>
        <taxon>Dryococelus</taxon>
    </lineage>
</organism>
<reference evidence="2 3" key="1">
    <citation type="submission" date="2023-02" db="EMBL/GenBank/DDBJ databases">
        <title>LHISI_Scaffold_Assembly.</title>
        <authorList>
            <person name="Stuart O.P."/>
            <person name="Cleave R."/>
            <person name="Magrath M.J.L."/>
            <person name="Mikheyev A.S."/>
        </authorList>
    </citation>
    <scope>NUCLEOTIDE SEQUENCE [LARGE SCALE GENOMIC DNA]</scope>
    <source>
        <strain evidence="2">Daus_M_001</strain>
        <tissue evidence="2">Leg muscle</tissue>
    </source>
</reference>
<dbReference type="PANTHER" id="PTHR47272:SF2">
    <property type="entry name" value="PIGGYBAC TRANSPOSABLE ELEMENT-DERIVED PROTEIN 3-LIKE"/>
    <property type="match status" value="1"/>
</dbReference>
<sequence length="246" mass="28332">MPNEPDDKSDEEPPARRRVMSHMAQCNFRWTTCSPNSVRLGLWHRALDITLLQTYIKTKIQMVRGLVTKALERDLMKCILRKIRGFQLWHGGTTMVYTLSNEHGVQPVQYANWYSSKEKKSLQVIQPNVIHKYNKFMGGVDLFDNNISNYLIDVCGKKWYMILAFWLFDVCMTNAWMLARNKKLTLDQLSFRRQWLVTNKGKKKGEIKMISKEPPAVKDVGDRDLFIASGSRGGGGVVSCLLRTIA</sequence>